<proteinExistence type="predicted"/>
<keyword evidence="4" id="KW-1185">Reference proteome</keyword>
<dbReference type="VEuPathDB" id="VectorBase:PPAI001921"/>
<dbReference type="GO" id="GO:0008010">
    <property type="term" value="F:structural constituent of chitin-based larval cuticle"/>
    <property type="evidence" value="ECO:0007669"/>
    <property type="project" value="TreeGrafter"/>
</dbReference>
<dbReference type="PROSITE" id="PS51155">
    <property type="entry name" value="CHIT_BIND_RR_2"/>
    <property type="match status" value="1"/>
</dbReference>
<dbReference type="Pfam" id="PF00379">
    <property type="entry name" value="Chitin_bind_4"/>
    <property type="match status" value="1"/>
</dbReference>
<feature type="region of interest" description="Disordered" evidence="1">
    <location>
        <begin position="398"/>
        <end position="479"/>
    </location>
</feature>
<accession>A0A1B0D3J8</accession>
<evidence type="ECO:0000256" key="1">
    <source>
        <dbReference type="SAM" id="MobiDB-lite"/>
    </source>
</evidence>
<dbReference type="EnsemblMetazoa" id="PPAI001921-RA">
    <property type="protein sequence ID" value="PPAI001921-PA"/>
    <property type="gene ID" value="PPAI001921"/>
</dbReference>
<dbReference type="GO" id="GO:0062129">
    <property type="term" value="C:chitin-based extracellular matrix"/>
    <property type="evidence" value="ECO:0007669"/>
    <property type="project" value="TreeGrafter"/>
</dbReference>
<keyword evidence="2" id="KW-0732">Signal</keyword>
<dbReference type="PANTHER" id="PTHR10380:SF209">
    <property type="match status" value="1"/>
</dbReference>
<evidence type="ECO:0000313" key="4">
    <source>
        <dbReference type="Proteomes" id="UP000092462"/>
    </source>
</evidence>
<feature type="signal peptide" evidence="2">
    <location>
        <begin position="1"/>
        <end position="23"/>
    </location>
</feature>
<protein>
    <submittedName>
        <fullName evidence="3">Uncharacterized protein</fullName>
    </submittedName>
</protein>
<feature type="region of interest" description="Disordered" evidence="1">
    <location>
        <begin position="345"/>
        <end position="367"/>
    </location>
</feature>
<name>A0A1B0D3J8_PHLPP</name>
<feature type="region of interest" description="Disordered" evidence="1">
    <location>
        <begin position="110"/>
        <end position="146"/>
    </location>
</feature>
<dbReference type="PANTHER" id="PTHR10380">
    <property type="entry name" value="CUTICLE PROTEIN"/>
    <property type="match status" value="1"/>
</dbReference>
<dbReference type="InterPro" id="IPR050468">
    <property type="entry name" value="Cuticle_Struct_Prot"/>
</dbReference>
<feature type="region of interest" description="Disordered" evidence="1">
    <location>
        <begin position="684"/>
        <end position="717"/>
    </location>
</feature>
<feature type="compositionally biased region" description="Polar residues" evidence="1">
    <location>
        <begin position="345"/>
        <end position="355"/>
    </location>
</feature>
<dbReference type="VEuPathDB" id="VectorBase:PPAPM1_004943"/>
<dbReference type="EMBL" id="AJVK01023617">
    <property type="status" value="NOT_ANNOTATED_CDS"/>
    <property type="molecule type" value="Genomic_DNA"/>
</dbReference>
<reference evidence="3" key="1">
    <citation type="submission" date="2022-08" db="UniProtKB">
        <authorList>
            <consortium name="EnsemblMetazoa"/>
        </authorList>
    </citation>
    <scope>IDENTIFICATION</scope>
    <source>
        <strain evidence="3">Israel</strain>
    </source>
</reference>
<evidence type="ECO:0000313" key="3">
    <source>
        <dbReference type="EnsemblMetazoa" id="PPAI001921-PA"/>
    </source>
</evidence>
<dbReference type="Proteomes" id="UP000092462">
    <property type="component" value="Unassembled WGS sequence"/>
</dbReference>
<organism evidence="3 4">
    <name type="scientific">Phlebotomus papatasi</name>
    <name type="common">Sandfly</name>
    <dbReference type="NCBI Taxonomy" id="29031"/>
    <lineage>
        <taxon>Eukaryota</taxon>
        <taxon>Metazoa</taxon>
        <taxon>Ecdysozoa</taxon>
        <taxon>Arthropoda</taxon>
        <taxon>Hexapoda</taxon>
        <taxon>Insecta</taxon>
        <taxon>Pterygota</taxon>
        <taxon>Neoptera</taxon>
        <taxon>Endopterygota</taxon>
        <taxon>Diptera</taxon>
        <taxon>Nematocera</taxon>
        <taxon>Psychodoidea</taxon>
        <taxon>Psychodidae</taxon>
        <taxon>Phlebotomus</taxon>
        <taxon>Phlebotomus</taxon>
    </lineage>
</organism>
<feature type="chain" id="PRO_5043444681" evidence="2">
    <location>
        <begin position="24"/>
        <end position="717"/>
    </location>
</feature>
<dbReference type="AlphaFoldDB" id="A0A1B0D3J8"/>
<evidence type="ECO:0000256" key="2">
    <source>
        <dbReference type="SAM" id="SignalP"/>
    </source>
</evidence>
<sequence>MSGDISSYWIILSLIFTIHATWATIVEENVTAKSADATLDLENAETKDPTKKLEIIKQIRKVNNDGSYTVGYEAEDGTFKIESRDVLGNVKGTYGYVDSNGEIKRVSYTGNNGTTGLRNYPANLSQEDPTTPPLSQQRNKTYGAVSTRRPASLAFLSSTTQSPSGFAKSSVIQTIPRRRISIPSSTERSQYSHYATSKVTEVTTANPTTEHTTTVIYAESVPPSKSVVIVRPTPHTTSSQRPPEQITRPDKLEINQVYGEDVEKELDRKSVRGNNLRRQLAEKEDHYEAQPQILYTQAAGEDSSHVYGSGTGNVRPLFTTTSSPRIPSLVLAARQRAAKLQNAINTGSAPSTTTEKVYARPPNRPEGITTVNTFEQTTESTADLNYLTQSPIPVVQIPASQASEDERRVFRQRQATTNYRPQPPRELYRLPQAGRPNPEQFIRETTQVPGRDDDDQDNFRQLRRPPAVASQYNDGHSDPGYEQQTYPVPFAQGPFGRPYPGGGGLYDYPERPVTARDFERLLHLLVLRYQQFQHPYGRFGGGYYSPYTPYFGSQGYTPYLPSHFQGYQQIPRAPLYDPVGFDPRYSFFNRGVPGYRQFSEPDNVYQAPQDMSSGYDVQRLIPRKKQFNPRYFGASSQQTGYQDSSNLQQLGQASGAGGQDYLPPDVREELLYRMLMLAIQSPEQQAANVQAASEPAEVKAPQPFRKPVRSVQILGEE</sequence>
<dbReference type="InterPro" id="IPR000618">
    <property type="entry name" value="Insect_cuticle"/>
</dbReference>
<feature type="compositionally biased region" description="Polar residues" evidence="1">
    <location>
        <begin position="110"/>
        <end position="140"/>
    </location>
</feature>